<dbReference type="AlphaFoldDB" id="A0AAP4EZB6"/>
<dbReference type="PANTHER" id="PTHR37560">
    <property type="entry name" value="UPF0210 PROTEIN SPR0218"/>
    <property type="match status" value="1"/>
</dbReference>
<dbReference type="HAMAP" id="MF_01221">
    <property type="entry name" value="UPF0210"/>
    <property type="match status" value="1"/>
</dbReference>
<name>A0AAP4EZB6_9FIRM</name>
<sequence>MINRFEVDETNKMIEQEKLDVRTITMGISLLDCIDSDLSRVNEKVYEKITSYAKDLVDVGHEIEVKYGIPIVNKRISVTPISLVGSAACKCPEDFVTLAKTLDRAAKEVRVNFIGGYSALVSKGMTPAEEMLIRSIPKALACTERVCSSVNVGSTKTGINMDAVRLMGQVIKETAEETKERDSLGCAKLVVFCNAPDDNPFMAGAFHGVTEADAIINVGVSGPGVVKTALEKVRGKNFEILCETIKKTAFKVTRVGQLVAQEASERLGVPFGIVDLSLAPTPAVGDSVAEILEEIGLESVGAPGTTAALALLNDQVKKGGVMASSYVGGLSGAFIPVSEDQGMIDAVNRNALTLEKLEAMTCVCSVGLDMIAIPGDTSAETISGIIADEAAIGMVNQKTTAVRLIPAVGKSAGDTVEFGGLLGYAPIMPVNPYSCAAFVERGGRIPAPIHSFKN</sequence>
<evidence type="ECO:0000313" key="2">
    <source>
        <dbReference type="EMBL" id="MDI9241720.1"/>
    </source>
</evidence>
<dbReference type="RefSeq" id="WP_283230230.1">
    <property type="nucleotide sequence ID" value="NZ_JASGBQ010000004.1"/>
</dbReference>
<protein>
    <recommendedName>
        <fullName evidence="1">UPF0210 protein QJ036_04395</fullName>
    </recommendedName>
</protein>
<evidence type="ECO:0000313" key="3">
    <source>
        <dbReference type="Proteomes" id="UP001300383"/>
    </source>
</evidence>
<gene>
    <name evidence="2" type="ORF">QJ036_04395</name>
</gene>
<evidence type="ECO:0000256" key="1">
    <source>
        <dbReference type="HAMAP-Rule" id="MF_01221"/>
    </source>
</evidence>
<accession>A0AAP4EZB6</accession>
<dbReference type="CDD" id="cd08025">
    <property type="entry name" value="RNR_PFL_like_DUF711"/>
    <property type="match status" value="1"/>
</dbReference>
<keyword evidence="3" id="KW-1185">Reference proteome</keyword>
<dbReference type="InterPro" id="IPR007841">
    <property type="entry name" value="UPF0210"/>
</dbReference>
<reference evidence="2 3" key="1">
    <citation type="submission" date="2023-05" db="EMBL/GenBank/DDBJ databases">
        <title>[ruminococcus] sp. nov., isolated from a pig farm feces dump.</title>
        <authorList>
            <person name="Chang Y.-H."/>
        </authorList>
    </citation>
    <scope>NUCLEOTIDE SEQUENCE [LARGE SCALE GENOMIC DNA]</scope>
    <source>
        <strain evidence="2 3">YH-rum2234</strain>
    </source>
</reference>
<dbReference type="Gene3D" id="3.20.70.20">
    <property type="match status" value="1"/>
</dbReference>
<proteinExistence type="inferred from homology"/>
<comment type="subunit">
    <text evidence="1">Homodimer.</text>
</comment>
<dbReference type="NCBIfam" id="NF003700">
    <property type="entry name" value="PRK05313.1"/>
    <property type="match status" value="1"/>
</dbReference>
<organism evidence="2 3">
    <name type="scientific">Fusibacillus kribbianus</name>
    <dbReference type="NCBI Taxonomy" id="3044208"/>
    <lineage>
        <taxon>Bacteria</taxon>
        <taxon>Bacillati</taxon>
        <taxon>Bacillota</taxon>
        <taxon>Clostridia</taxon>
        <taxon>Lachnospirales</taxon>
        <taxon>Lachnospiraceae</taxon>
        <taxon>Fusibacillus</taxon>
    </lineage>
</organism>
<dbReference type="EMBL" id="JASGBQ010000004">
    <property type="protein sequence ID" value="MDI9241720.1"/>
    <property type="molecule type" value="Genomic_DNA"/>
</dbReference>
<comment type="caution">
    <text evidence="2">The sequence shown here is derived from an EMBL/GenBank/DDBJ whole genome shotgun (WGS) entry which is preliminary data.</text>
</comment>
<dbReference type="Proteomes" id="UP001300383">
    <property type="component" value="Unassembled WGS sequence"/>
</dbReference>
<dbReference type="PANTHER" id="PTHR37560:SF1">
    <property type="entry name" value="UPF0210 PROTEIN MJ1665"/>
    <property type="match status" value="1"/>
</dbReference>
<dbReference type="SUPFAM" id="SSF51998">
    <property type="entry name" value="PFL-like glycyl radical enzymes"/>
    <property type="match status" value="1"/>
</dbReference>
<comment type="similarity">
    <text evidence="1">Belongs to the UPF0210 family.</text>
</comment>
<dbReference type="Pfam" id="PF05167">
    <property type="entry name" value="DUF711"/>
    <property type="match status" value="1"/>
</dbReference>